<name>A0AAE1KD04_PETCI</name>
<protein>
    <submittedName>
        <fullName evidence="1">Uncharacterized protein</fullName>
    </submittedName>
</protein>
<dbReference type="AlphaFoldDB" id="A0AAE1KD04"/>
<evidence type="ECO:0000313" key="2">
    <source>
        <dbReference type="Proteomes" id="UP001286313"/>
    </source>
</evidence>
<sequence length="206" mass="23869">MDEELREVGEEKDLGVVIDRELKFSGHLAEKIKKANRIVGLIRRTFVTLDESIFKLLYVALVRPHLEYANQVWCPSKKKDISAVEGVQRRATKLLPNLKNLPYPERLRKLGIPTLAYRRSRGDMIETFKIVNGVYDDSVCGGLFVRSDRATRGHGKKLYKQRARLNIRKDAFCNRVVNRWNSFPDSVVNSTIDYSLRYRELESQAQ</sequence>
<dbReference type="EMBL" id="JAWQEG010002966">
    <property type="protein sequence ID" value="KAK3868645.1"/>
    <property type="molecule type" value="Genomic_DNA"/>
</dbReference>
<keyword evidence="2" id="KW-1185">Reference proteome</keyword>
<dbReference type="Proteomes" id="UP001286313">
    <property type="component" value="Unassembled WGS sequence"/>
</dbReference>
<accession>A0AAE1KD04</accession>
<evidence type="ECO:0000313" key="1">
    <source>
        <dbReference type="EMBL" id="KAK3868645.1"/>
    </source>
</evidence>
<reference evidence="1" key="1">
    <citation type="submission" date="2023-10" db="EMBL/GenBank/DDBJ databases">
        <title>Genome assemblies of two species of porcelain crab, Petrolisthes cinctipes and Petrolisthes manimaculis (Anomura: Porcellanidae).</title>
        <authorList>
            <person name="Angst P."/>
        </authorList>
    </citation>
    <scope>NUCLEOTIDE SEQUENCE</scope>
    <source>
        <strain evidence="1">PB745_01</strain>
        <tissue evidence="1">Gill</tissue>
    </source>
</reference>
<gene>
    <name evidence="1" type="ORF">Pcinc_025986</name>
</gene>
<comment type="caution">
    <text evidence="1">The sequence shown here is derived from an EMBL/GenBank/DDBJ whole genome shotgun (WGS) entry which is preliminary data.</text>
</comment>
<organism evidence="1 2">
    <name type="scientific">Petrolisthes cinctipes</name>
    <name type="common">Flat porcelain crab</name>
    <dbReference type="NCBI Taxonomy" id="88211"/>
    <lineage>
        <taxon>Eukaryota</taxon>
        <taxon>Metazoa</taxon>
        <taxon>Ecdysozoa</taxon>
        <taxon>Arthropoda</taxon>
        <taxon>Crustacea</taxon>
        <taxon>Multicrustacea</taxon>
        <taxon>Malacostraca</taxon>
        <taxon>Eumalacostraca</taxon>
        <taxon>Eucarida</taxon>
        <taxon>Decapoda</taxon>
        <taxon>Pleocyemata</taxon>
        <taxon>Anomura</taxon>
        <taxon>Galatheoidea</taxon>
        <taxon>Porcellanidae</taxon>
        <taxon>Petrolisthes</taxon>
    </lineage>
</organism>
<proteinExistence type="predicted"/>
<dbReference type="PANTHER" id="PTHR33332">
    <property type="entry name" value="REVERSE TRANSCRIPTASE DOMAIN-CONTAINING PROTEIN"/>
    <property type="match status" value="1"/>
</dbReference>